<dbReference type="VEuPathDB" id="FungiDB:CND04420"/>
<dbReference type="EMBL" id="AE017344">
    <property type="protein sequence ID" value="AAW43308.2"/>
    <property type="molecule type" value="Genomic_DNA"/>
</dbReference>
<evidence type="ECO:0000256" key="2">
    <source>
        <dbReference type="ARBA" id="ARBA00023242"/>
    </source>
</evidence>
<dbReference type="GeneID" id="3257108"/>
<protein>
    <recommendedName>
        <fullName evidence="4">WHIM1 domain-containing protein</fullName>
    </recommendedName>
</protein>
<feature type="compositionally biased region" description="Polar residues" evidence="3">
    <location>
        <begin position="488"/>
        <end position="507"/>
    </location>
</feature>
<dbReference type="InParanoid" id="Q5KI29"/>
<dbReference type="PANTHER" id="PTHR42107:SF1">
    <property type="entry name" value="WHIM1 DOMAIN-CONTAINING PROTEIN"/>
    <property type="match status" value="1"/>
</dbReference>
<organism evidence="5 6">
    <name type="scientific">Cryptococcus deneoformans (strain JEC21 / ATCC MYA-565)</name>
    <name type="common">Cryptococcus neoformans var. neoformans serotype D</name>
    <dbReference type="NCBI Taxonomy" id="214684"/>
    <lineage>
        <taxon>Eukaryota</taxon>
        <taxon>Fungi</taxon>
        <taxon>Dikarya</taxon>
        <taxon>Basidiomycota</taxon>
        <taxon>Agaricomycotina</taxon>
        <taxon>Tremellomycetes</taxon>
        <taxon>Tremellales</taxon>
        <taxon>Cryptococcaceae</taxon>
        <taxon>Cryptococcus</taxon>
        <taxon>Cryptococcus neoformans species complex</taxon>
    </lineage>
</organism>
<dbReference type="PANTHER" id="PTHR42107">
    <property type="entry name" value="YALI0D24453P"/>
    <property type="match status" value="1"/>
</dbReference>
<feature type="region of interest" description="Disordered" evidence="3">
    <location>
        <begin position="338"/>
        <end position="543"/>
    </location>
</feature>
<dbReference type="KEGG" id="cne:CND04420"/>
<proteinExistence type="predicted"/>
<evidence type="ECO:0000259" key="4">
    <source>
        <dbReference type="Pfam" id="PF15612"/>
    </source>
</evidence>
<keyword evidence="6" id="KW-1185">Reference proteome</keyword>
<reference evidence="5 6" key="1">
    <citation type="journal article" date="2005" name="Science">
        <title>The genome of the basidiomycetous yeast and human pathogen Cryptococcus neoformans.</title>
        <authorList>
            <person name="Loftus B.J."/>
            <person name="Fung E."/>
            <person name="Roncaglia P."/>
            <person name="Rowley D."/>
            <person name="Amedeo P."/>
            <person name="Bruno D."/>
            <person name="Vamathevan J."/>
            <person name="Miranda M."/>
            <person name="Anderson I.J."/>
            <person name="Fraser J.A."/>
            <person name="Allen J.E."/>
            <person name="Bosdet I.E."/>
            <person name="Brent M.R."/>
            <person name="Chiu R."/>
            <person name="Doering T.L."/>
            <person name="Donlin M.J."/>
            <person name="D'Souza C.A."/>
            <person name="Fox D.S."/>
            <person name="Grinberg V."/>
            <person name="Fu J."/>
            <person name="Fukushima M."/>
            <person name="Haas B.J."/>
            <person name="Huang J.C."/>
            <person name="Janbon G."/>
            <person name="Jones S.J."/>
            <person name="Koo H.L."/>
            <person name="Krzywinski M.I."/>
            <person name="Kwon-Chung J.K."/>
            <person name="Lengeler K.B."/>
            <person name="Maiti R."/>
            <person name="Marra M.A."/>
            <person name="Marra R.E."/>
            <person name="Mathewson C.A."/>
            <person name="Mitchell T.G."/>
            <person name="Pertea M."/>
            <person name="Riggs F.R."/>
            <person name="Salzberg S.L."/>
            <person name="Schein J.E."/>
            <person name="Shvartsbeyn A."/>
            <person name="Shin H."/>
            <person name="Shumway M."/>
            <person name="Specht C.A."/>
            <person name="Suh B.B."/>
            <person name="Tenney A."/>
            <person name="Utterback T.R."/>
            <person name="Wickes B.L."/>
            <person name="Wortman J.R."/>
            <person name="Wye N.H."/>
            <person name="Kronstad J.W."/>
            <person name="Lodge J.K."/>
            <person name="Heitman J."/>
            <person name="Davis R.W."/>
            <person name="Fraser C.M."/>
            <person name="Hyman R.W."/>
        </authorList>
    </citation>
    <scope>NUCLEOTIDE SEQUENCE [LARGE SCALE GENOMIC DNA]</scope>
    <source>
        <strain evidence="6">JEC21 / ATCC MYA-565</strain>
    </source>
</reference>
<dbReference type="AlphaFoldDB" id="Q5KI29"/>
<dbReference type="RefSeq" id="XP_570615.2">
    <property type="nucleotide sequence ID" value="XM_570615.2"/>
</dbReference>
<dbReference type="OrthoDB" id="205403at2759"/>
<feature type="region of interest" description="Disordered" evidence="3">
    <location>
        <begin position="194"/>
        <end position="226"/>
    </location>
</feature>
<dbReference type="STRING" id="214684.Q5KI29"/>
<accession>Q55UB6</accession>
<dbReference type="eggNOG" id="ENOG502S7UU">
    <property type="taxonomic scope" value="Eukaryota"/>
</dbReference>
<name>Q5KI29_CRYD1</name>
<evidence type="ECO:0000256" key="1">
    <source>
        <dbReference type="ARBA" id="ARBA00004123"/>
    </source>
</evidence>
<sequence>MLRVITAQPAMSQPPADAPQDDWQVAYVWAFITAFNLRHRIPRLESQQDLELSLRQPVATRPDDLLESTLICFLSNLRPALRNLNAENVQSYLSNYISDQLATTSEWTVWDPSWPINEENRGSCCTDDPDRAELGRLRYQGEPPADRARRNPLKRMEEKGGGLFELDWAERARLLRQLVDWQLTHSEHIRTIINNAKKGPEAKSKKGTASKKPLQDEAPSISIEPLGQNRNRQRIWALDDSWRLYRSGNPFKRPCPMESFTHTRDDYFAYIAEVEEYGGQSQEGTKKEKATSQHRRFIKGVQDEKKLAEILKDRIERIEKEEARVQRAKRKIAQAVQLQQAAEMRSTRTRRPVRKVDYIYGNEDEDEEPLPTRRSSRPSRQSGRDDESYSALDSRGRPVIPGERRSTRVSGAAREVVEDDDDDDDDDRDDETPRQPPPLPQPEAVSGPANGRKAPKGYAWVQENVGGEDSSPGVAAVDDQQRRVEPTSAKQQDVQSEDQVATPLESTDTSRVEFEQSEQGVRLGMLEQGENDEQTEITMEVEV</sequence>
<dbReference type="Proteomes" id="UP000002149">
    <property type="component" value="Chromosome 4"/>
</dbReference>
<evidence type="ECO:0000313" key="6">
    <source>
        <dbReference type="Proteomes" id="UP000002149"/>
    </source>
</evidence>
<accession>Q5KI29</accession>
<feature type="compositionally biased region" description="Acidic residues" evidence="3">
    <location>
        <begin position="529"/>
        <end position="543"/>
    </location>
</feature>
<evidence type="ECO:0000256" key="3">
    <source>
        <dbReference type="SAM" id="MobiDB-lite"/>
    </source>
</evidence>
<dbReference type="Pfam" id="PF15612">
    <property type="entry name" value="WHIM1"/>
    <property type="match status" value="1"/>
</dbReference>
<dbReference type="PaxDb" id="214684-Q5KI29"/>
<comment type="subcellular location">
    <subcellularLocation>
        <location evidence="1">Nucleus</location>
    </subcellularLocation>
</comment>
<feature type="compositionally biased region" description="Acidic residues" evidence="3">
    <location>
        <begin position="417"/>
        <end position="430"/>
    </location>
</feature>
<feature type="domain" description="WHIM1" evidence="4">
    <location>
        <begin position="160"/>
        <end position="194"/>
    </location>
</feature>
<dbReference type="GO" id="GO:0005634">
    <property type="term" value="C:nucleus"/>
    <property type="evidence" value="ECO:0007669"/>
    <property type="project" value="UniProtKB-SubCell"/>
</dbReference>
<dbReference type="InterPro" id="IPR028942">
    <property type="entry name" value="WHIM1_dom"/>
</dbReference>
<dbReference type="HOGENOM" id="CLU_524963_0_0_1"/>
<keyword evidence="2" id="KW-0539">Nucleus</keyword>
<gene>
    <name evidence="5" type="ordered locus">CND04420</name>
</gene>
<evidence type="ECO:0000313" key="5">
    <source>
        <dbReference type="EMBL" id="AAW43308.2"/>
    </source>
</evidence>